<feature type="domain" description="Reverse transcriptase Ty1/copia-type" evidence="2">
    <location>
        <begin position="65"/>
        <end position="207"/>
    </location>
</feature>
<name>A0A0J7KFI3_LASNI</name>
<organism evidence="3 4">
    <name type="scientific">Lasius niger</name>
    <name type="common">Black garden ant</name>
    <dbReference type="NCBI Taxonomy" id="67767"/>
    <lineage>
        <taxon>Eukaryota</taxon>
        <taxon>Metazoa</taxon>
        <taxon>Ecdysozoa</taxon>
        <taxon>Arthropoda</taxon>
        <taxon>Hexapoda</taxon>
        <taxon>Insecta</taxon>
        <taxon>Pterygota</taxon>
        <taxon>Neoptera</taxon>
        <taxon>Endopterygota</taxon>
        <taxon>Hymenoptera</taxon>
        <taxon>Apocrita</taxon>
        <taxon>Aculeata</taxon>
        <taxon>Formicoidea</taxon>
        <taxon>Formicidae</taxon>
        <taxon>Formicinae</taxon>
        <taxon>Lasius</taxon>
        <taxon>Lasius</taxon>
    </lineage>
</organism>
<dbReference type="Pfam" id="PF07727">
    <property type="entry name" value="RVT_2"/>
    <property type="match status" value="1"/>
</dbReference>
<dbReference type="PANTHER" id="PTHR11439">
    <property type="entry name" value="GAG-POL-RELATED RETROTRANSPOSON"/>
    <property type="match status" value="1"/>
</dbReference>
<dbReference type="CDD" id="cd09272">
    <property type="entry name" value="RNase_HI_RT_Ty1"/>
    <property type="match status" value="1"/>
</dbReference>
<evidence type="ECO:0000259" key="2">
    <source>
        <dbReference type="Pfam" id="PF07727"/>
    </source>
</evidence>
<protein>
    <submittedName>
        <fullName evidence="3">Retrovirus-related pol polyprotein from transposon tnt 1-94</fullName>
    </submittedName>
</protein>
<evidence type="ECO:0000313" key="3">
    <source>
        <dbReference type="EMBL" id="KMQ89047.1"/>
    </source>
</evidence>
<feature type="compositionally biased region" description="Basic and acidic residues" evidence="1">
    <location>
        <begin position="1"/>
        <end position="12"/>
    </location>
</feature>
<dbReference type="InterPro" id="IPR013103">
    <property type="entry name" value="RVT_2"/>
</dbReference>
<dbReference type="EMBL" id="LBMM01008223">
    <property type="protein sequence ID" value="KMQ89047.1"/>
    <property type="molecule type" value="Genomic_DNA"/>
</dbReference>
<dbReference type="STRING" id="67767.A0A0J7KFI3"/>
<dbReference type="AlphaFoldDB" id="A0A0J7KFI3"/>
<keyword evidence="4" id="KW-1185">Reference proteome</keyword>
<comment type="caution">
    <text evidence="3">The sequence shown here is derived from an EMBL/GenBank/DDBJ whole genome shotgun (WGS) entry which is preliminary data.</text>
</comment>
<gene>
    <name evidence="3" type="ORF">RF55_11364</name>
</gene>
<proteinExistence type="predicted"/>
<dbReference type="InterPro" id="IPR043502">
    <property type="entry name" value="DNA/RNA_pol_sf"/>
</dbReference>
<sequence>MPAINDKIKEESQEPNDSIANRTRSKTGPLPSPWKNNQSKDLTAIAQCLLVESIPTTVEKLNQLLTQNTGLDYDEIFSPVARYESVRIMLAVATTEDFEIIQFDVKTAFLYGDLYETIYMKQPNGFKDGTDKVCLLLRSLYGLKQAPRQWNKRIDKFLRQFGLKSTEYDPCIYTTNCGDLNVAMYDDGLIAGKSITKIDLINEMKLAMPADPNVVLKRNINEENQSIEEARVPYRQLIGSLMYLAVGTRPDISYIVNKLSQFLEHPSNIHWSAAKRILKYLKGSATLGLKFGTPTETKNIITAYSDADYAACIDSRRSTSGVVVMLNGGPVIWSSRKQGIVATSTTDAEYMAAHEAAKEIVWAKGLLDSLGVNQTKPTKLYLDNVAAECLIKNSAFHKRTKHMDIKFHFTRDLVNQKKIELIHVVSTNQKADMLTKPLVKEKFLNNRNLINFYQI</sequence>
<reference evidence="3 4" key="1">
    <citation type="submission" date="2015-04" db="EMBL/GenBank/DDBJ databases">
        <title>Lasius niger genome sequencing.</title>
        <authorList>
            <person name="Konorov E.A."/>
            <person name="Nikitin M.A."/>
            <person name="Kirill M.V."/>
            <person name="Chang P."/>
        </authorList>
    </citation>
    <scope>NUCLEOTIDE SEQUENCE [LARGE SCALE GENOMIC DNA]</scope>
    <source>
        <tissue evidence="3">Whole</tissue>
    </source>
</reference>
<evidence type="ECO:0000313" key="4">
    <source>
        <dbReference type="Proteomes" id="UP000036403"/>
    </source>
</evidence>
<dbReference type="GO" id="GO:0071897">
    <property type="term" value="P:DNA biosynthetic process"/>
    <property type="evidence" value="ECO:0007669"/>
    <property type="project" value="UniProtKB-ARBA"/>
</dbReference>
<dbReference type="OrthoDB" id="7549815at2759"/>
<accession>A0A0J7KFI3</accession>
<dbReference type="PaxDb" id="67767-A0A0J7KFI3"/>
<dbReference type="SUPFAM" id="SSF56672">
    <property type="entry name" value="DNA/RNA polymerases"/>
    <property type="match status" value="1"/>
</dbReference>
<dbReference type="PANTHER" id="PTHR11439:SF483">
    <property type="entry name" value="PEPTIDE SYNTHASE GLIP-LIKE, PUTATIVE (AFU_ORTHOLOGUE AFUA_3G12920)-RELATED"/>
    <property type="match status" value="1"/>
</dbReference>
<feature type="region of interest" description="Disordered" evidence="1">
    <location>
        <begin position="1"/>
        <end position="38"/>
    </location>
</feature>
<dbReference type="Proteomes" id="UP000036403">
    <property type="component" value="Unassembled WGS sequence"/>
</dbReference>
<evidence type="ECO:0000256" key="1">
    <source>
        <dbReference type="SAM" id="MobiDB-lite"/>
    </source>
</evidence>